<feature type="domain" description="NTP pyrophosphohydrolase MazG-like" evidence="1">
    <location>
        <begin position="170"/>
        <end position="228"/>
    </location>
</feature>
<protein>
    <submittedName>
        <fullName evidence="2">MazG family protein</fullName>
    </submittedName>
</protein>
<name>A0A841H553_9BACT</name>
<dbReference type="GO" id="GO:0047429">
    <property type="term" value="F:nucleoside triphosphate diphosphatase activity"/>
    <property type="evidence" value="ECO:0007669"/>
    <property type="project" value="InterPro"/>
</dbReference>
<accession>A0A841H553</accession>
<dbReference type="InterPro" id="IPR011551">
    <property type="entry name" value="NTP_PyrPHydrolase_MazG"/>
</dbReference>
<dbReference type="Pfam" id="PF03819">
    <property type="entry name" value="MazG"/>
    <property type="match status" value="2"/>
</dbReference>
<keyword evidence="3" id="KW-1185">Reference proteome</keyword>
<evidence type="ECO:0000313" key="2">
    <source>
        <dbReference type="EMBL" id="MBB6073016.1"/>
    </source>
</evidence>
<dbReference type="GO" id="GO:0046076">
    <property type="term" value="P:dTTP catabolic process"/>
    <property type="evidence" value="ECO:0007669"/>
    <property type="project" value="TreeGrafter"/>
</dbReference>
<comment type="caution">
    <text evidence="2">The sequence shown here is derived from an EMBL/GenBank/DDBJ whole genome shotgun (WGS) entry which is preliminary data.</text>
</comment>
<dbReference type="NCBIfam" id="TIGR00444">
    <property type="entry name" value="mazG"/>
    <property type="match status" value="1"/>
</dbReference>
<dbReference type="GO" id="GO:0046047">
    <property type="term" value="P:TTP catabolic process"/>
    <property type="evidence" value="ECO:0007669"/>
    <property type="project" value="TreeGrafter"/>
</dbReference>
<proteinExistence type="predicted"/>
<dbReference type="FunFam" id="1.10.287.1080:FF:000003">
    <property type="entry name" value="Nucleoside triphosphate pyrophosphohydrolase"/>
    <property type="match status" value="1"/>
</dbReference>
<dbReference type="CDD" id="cd11529">
    <property type="entry name" value="NTP-PPase_MazG_Cterm"/>
    <property type="match status" value="1"/>
</dbReference>
<dbReference type="PANTHER" id="PTHR30522">
    <property type="entry name" value="NUCLEOSIDE TRIPHOSPHATE PYROPHOSPHOHYDROLASE"/>
    <property type="match status" value="1"/>
</dbReference>
<dbReference type="GO" id="GO:0006203">
    <property type="term" value="P:dGTP catabolic process"/>
    <property type="evidence" value="ECO:0007669"/>
    <property type="project" value="TreeGrafter"/>
</dbReference>
<dbReference type="AlphaFoldDB" id="A0A841H553"/>
<organism evidence="2 3">
    <name type="scientific">Longimicrobium terrae</name>
    <dbReference type="NCBI Taxonomy" id="1639882"/>
    <lineage>
        <taxon>Bacteria</taxon>
        <taxon>Pseudomonadati</taxon>
        <taxon>Gemmatimonadota</taxon>
        <taxon>Longimicrobiia</taxon>
        <taxon>Longimicrobiales</taxon>
        <taxon>Longimicrobiaceae</taxon>
        <taxon>Longimicrobium</taxon>
    </lineage>
</organism>
<dbReference type="GO" id="GO:0046081">
    <property type="term" value="P:dUTP catabolic process"/>
    <property type="evidence" value="ECO:0007669"/>
    <property type="project" value="TreeGrafter"/>
</dbReference>
<dbReference type="NCBIfam" id="NF007113">
    <property type="entry name" value="PRK09562.1"/>
    <property type="match status" value="1"/>
</dbReference>
<gene>
    <name evidence="2" type="ORF">HNQ61_004682</name>
</gene>
<dbReference type="InterPro" id="IPR004518">
    <property type="entry name" value="MazG-like_dom"/>
</dbReference>
<dbReference type="GO" id="GO:0046052">
    <property type="term" value="P:UTP catabolic process"/>
    <property type="evidence" value="ECO:0007669"/>
    <property type="project" value="TreeGrafter"/>
</dbReference>
<dbReference type="Proteomes" id="UP000582837">
    <property type="component" value="Unassembled WGS sequence"/>
</dbReference>
<dbReference type="InterPro" id="IPR048011">
    <property type="entry name" value="NTP-PPase_MazG-like_C"/>
</dbReference>
<sequence>MSASQAENPAPRDETGVLDRALALVQFLRAHCPWDAAQTPASLTRYLLEEAHEVAGAIAGGDAHALEGELGDLLLNVAFQVVIGEETGAFDRESVVAGLEQKMRRRHPHLYGLGPEEPWAAIKARERADQPATGILDDVPGGLDPLLRAFRVQERVARVGFDWPDPTGALDKVAEETDEVRRELAEGDADRLEDELGDLLFAAVNVVRLAGAHPSAALARANAKFERRFRALEGVARERGVVMEGASLEELDVLWDEVKRREREGTA</sequence>
<feature type="domain" description="NTP pyrophosphohydrolase MazG-like" evidence="1">
    <location>
        <begin position="38"/>
        <end position="110"/>
    </location>
</feature>
<reference evidence="2 3" key="1">
    <citation type="submission" date="2020-08" db="EMBL/GenBank/DDBJ databases">
        <title>Genomic Encyclopedia of Type Strains, Phase IV (KMG-IV): sequencing the most valuable type-strain genomes for metagenomic binning, comparative biology and taxonomic classification.</title>
        <authorList>
            <person name="Goeker M."/>
        </authorList>
    </citation>
    <scope>NUCLEOTIDE SEQUENCE [LARGE SCALE GENOMIC DNA]</scope>
    <source>
        <strain evidence="2 3">DSM 29007</strain>
    </source>
</reference>
<dbReference type="EMBL" id="JACHIA010000020">
    <property type="protein sequence ID" value="MBB6073016.1"/>
    <property type="molecule type" value="Genomic_DNA"/>
</dbReference>
<dbReference type="GO" id="GO:0046061">
    <property type="term" value="P:dATP catabolic process"/>
    <property type="evidence" value="ECO:0007669"/>
    <property type="project" value="TreeGrafter"/>
</dbReference>
<evidence type="ECO:0000259" key="1">
    <source>
        <dbReference type="Pfam" id="PF03819"/>
    </source>
</evidence>
<evidence type="ECO:0000313" key="3">
    <source>
        <dbReference type="Proteomes" id="UP000582837"/>
    </source>
</evidence>
<dbReference type="PANTHER" id="PTHR30522:SF0">
    <property type="entry name" value="NUCLEOSIDE TRIPHOSPHATE PYROPHOSPHOHYDROLASE"/>
    <property type="match status" value="1"/>
</dbReference>
<dbReference type="Gene3D" id="1.10.287.1080">
    <property type="entry name" value="MazG-like"/>
    <property type="match status" value="2"/>
</dbReference>
<dbReference type="RefSeq" id="WP_205762245.1">
    <property type="nucleotide sequence ID" value="NZ_JABDTL010000002.1"/>
</dbReference>
<dbReference type="SUPFAM" id="SSF101386">
    <property type="entry name" value="all-alpha NTP pyrophosphatases"/>
    <property type="match status" value="2"/>
</dbReference>